<evidence type="ECO:0000313" key="3">
    <source>
        <dbReference type="WBParaSite" id="SVE_1850300.1"/>
    </source>
</evidence>
<keyword evidence="2" id="KW-1185">Reference proteome</keyword>
<reference evidence="3" key="2">
    <citation type="submission" date="2015-08" db="UniProtKB">
        <authorList>
            <consortium name="WormBaseParasite"/>
        </authorList>
    </citation>
    <scope>IDENTIFICATION</scope>
</reference>
<dbReference type="Proteomes" id="UP000035680">
    <property type="component" value="Unassembled WGS sequence"/>
</dbReference>
<dbReference type="WBParaSite" id="SVE_1850300.1">
    <property type="protein sequence ID" value="SVE_1850300.1"/>
    <property type="gene ID" value="SVE_1850300"/>
</dbReference>
<proteinExistence type="predicted"/>
<protein>
    <submittedName>
        <fullName evidence="3">Uncharacterized protein</fullName>
    </submittedName>
</protein>
<feature type="coiled-coil region" evidence="1">
    <location>
        <begin position="4"/>
        <end position="59"/>
    </location>
</feature>
<organism evidence="2 3">
    <name type="scientific">Strongyloides venezuelensis</name>
    <name type="common">Threadworm</name>
    <dbReference type="NCBI Taxonomy" id="75913"/>
    <lineage>
        <taxon>Eukaryota</taxon>
        <taxon>Metazoa</taxon>
        <taxon>Ecdysozoa</taxon>
        <taxon>Nematoda</taxon>
        <taxon>Chromadorea</taxon>
        <taxon>Rhabditida</taxon>
        <taxon>Tylenchina</taxon>
        <taxon>Panagrolaimomorpha</taxon>
        <taxon>Strongyloidoidea</taxon>
        <taxon>Strongyloididae</taxon>
        <taxon>Strongyloides</taxon>
    </lineage>
</organism>
<evidence type="ECO:0000256" key="1">
    <source>
        <dbReference type="SAM" id="Coils"/>
    </source>
</evidence>
<accession>A0A0K0G1B4</accession>
<evidence type="ECO:0000313" key="2">
    <source>
        <dbReference type="Proteomes" id="UP000035680"/>
    </source>
</evidence>
<sequence>MNSFNELLEKYNDINKNFLDLEIENKENLEKITLLRCSLLEIKVTKNELLQKVEETEERIDENFISKNIIESRDLEITQLSNSSKEGVDNDYSVKMENEILEKNILIKNLEKN</sequence>
<name>A0A0K0G1B4_STRVS</name>
<dbReference type="AlphaFoldDB" id="A0A0K0G1B4"/>
<reference evidence="2" key="1">
    <citation type="submission" date="2014-07" db="EMBL/GenBank/DDBJ databases">
        <authorList>
            <person name="Martin A.A"/>
            <person name="De Silva N."/>
        </authorList>
    </citation>
    <scope>NUCLEOTIDE SEQUENCE</scope>
</reference>
<keyword evidence="1" id="KW-0175">Coiled coil</keyword>